<dbReference type="Ensembl" id="ENSMODT00000054682.1">
    <property type="protein sequence ID" value="ENSMODP00000051863.1"/>
    <property type="gene ID" value="ENSMODG00000046887.1"/>
</dbReference>
<evidence type="ECO:0000256" key="2">
    <source>
        <dbReference type="ARBA" id="ARBA00009037"/>
    </source>
</evidence>
<comment type="subcellular location">
    <subcellularLocation>
        <location evidence="1">Membrane</location>
        <topology evidence="1">Single-pass membrane protein</topology>
    </subcellularLocation>
</comment>
<dbReference type="GO" id="GO:0030641">
    <property type="term" value="P:regulation of cellular pH"/>
    <property type="evidence" value="ECO:0000318"/>
    <property type="project" value="GO_Central"/>
</dbReference>
<evidence type="ECO:0000256" key="3">
    <source>
        <dbReference type="ARBA" id="ARBA00022692"/>
    </source>
</evidence>
<accession>A0A5F8GW31</accession>
<feature type="transmembrane region" description="Helical" evidence="6">
    <location>
        <begin position="420"/>
        <end position="439"/>
    </location>
</feature>
<feature type="domain" description="V-type proton ATPase subunit S1/VOA1 transmembrane" evidence="9">
    <location>
        <begin position="415"/>
        <end position="453"/>
    </location>
</feature>
<dbReference type="Pfam" id="PF20520">
    <property type="entry name" value="Ac45-VOA1_TM"/>
    <property type="match status" value="1"/>
</dbReference>
<dbReference type="Gene3D" id="2.40.160.110">
    <property type="match status" value="1"/>
</dbReference>
<evidence type="ECO:0000256" key="4">
    <source>
        <dbReference type="ARBA" id="ARBA00022989"/>
    </source>
</evidence>
<organism evidence="10 11">
    <name type="scientific">Monodelphis domestica</name>
    <name type="common">Gray short-tailed opossum</name>
    <dbReference type="NCBI Taxonomy" id="13616"/>
    <lineage>
        <taxon>Eukaryota</taxon>
        <taxon>Metazoa</taxon>
        <taxon>Chordata</taxon>
        <taxon>Craniata</taxon>
        <taxon>Vertebrata</taxon>
        <taxon>Euteleostomi</taxon>
        <taxon>Mammalia</taxon>
        <taxon>Metatheria</taxon>
        <taxon>Didelphimorphia</taxon>
        <taxon>Didelphidae</taxon>
        <taxon>Monodelphis</taxon>
    </lineage>
</organism>
<feature type="chain" id="PRO_5023897809" description="ATPase H+ transporting accessory protein 1" evidence="7">
    <location>
        <begin position="42"/>
        <end position="461"/>
    </location>
</feature>
<dbReference type="STRING" id="13616.ENSMODP00000051863"/>
<dbReference type="GO" id="GO:0033176">
    <property type="term" value="C:proton-transporting V-type ATPase complex"/>
    <property type="evidence" value="ECO:0000318"/>
    <property type="project" value="GO_Central"/>
</dbReference>
<sequence>MAVVARAAAPQRMASAKTAMSLPSLPPLLLLLALVTASAAASDVKRPVPMLIWSSSPAVWVPPANAHEGHVTTDLQLSSYLQLALDKGPPIVLLLLQEELSVEDFTVFGGAFGNKQDSAFPNLENALKSAPSSLILPLVEWRAINITLPSFLKKWGPRPVIVERASLEELKLKDNASVSLHLTLPHANNSGLVARKMLLTGNDEIIGQVVSKFKAEGAPYTAIMTAIQPSRVVRDLLLQHRTLNPKPVRKSIHPLCYNDTQPRILFWADHILVNNEYQSLDLNNATFNNPINLTGSSWNSTFAQLVLTYDNIFGPFLTIKFKLSNRFYPISARTWFNIDQVELHTTNSAVVFQGTGLTGPSPFSFHCHAFSTAEPDGFLTPPPGPHLWNITFKGFRIQAFHVKANEFAYACDCAGFFSGFIWMGLFSCFFLLLAFIYGLHMLLDLKTMDTFENPKGRRYYD</sequence>
<dbReference type="AlphaFoldDB" id="A0A5F8GW31"/>
<keyword evidence="4 6" id="KW-1133">Transmembrane helix</keyword>
<reference evidence="10 11" key="1">
    <citation type="journal article" date="2007" name="Nature">
        <title>Genome of the marsupial Monodelphis domestica reveals innovation in non-coding sequences.</title>
        <authorList>
            <person name="Mikkelsen T.S."/>
            <person name="Wakefield M.J."/>
            <person name="Aken B."/>
            <person name="Amemiya C.T."/>
            <person name="Chang J.L."/>
            <person name="Duke S."/>
            <person name="Garber M."/>
            <person name="Gentles A.J."/>
            <person name="Goodstadt L."/>
            <person name="Heger A."/>
            <person name="Jurka J."/>
            <person name="Kamal M."/>
            <person name="Mauceli E."/>
            <person name="Searle S.M."/>
            <person name="Sharpe T."/>
            <person name="Baker M.L."/>
            <person name="Batzer M.A."/>
            <person name="Benos P.V."/>
            <person name="Belov K."/>
            <person name="Clamp M."/>
            <person name="Cook A."/>
            <person name="Cuff J."/>
            <person name="Das R."/>
            <person name="Davidow L."/>
            <person name="Deakin J.E."/>
            <person name="Fazzari M.J."/>
            <person name="Glass J.L."/>
            <person name="Grabherr M."/>
            <person name="Greally J.M."/>
            <person name="Gu W."/>
            <person name="Hore T.A."/>
            <person name="Huttley G.A."/>
            <person name="Kleber M."/>
            <person name="Jirtle R.L."/>
            <person name="Koina E."/>
            <person name="Lee J.T."/>
            <person name="Mahony S."/>
            <person name="Marra M.A."/>
            <person name="Miller R.D."/>
            <person name="Nicholls R.D."/>
            <person name="Oda M."/>
            <person name="Papenfuss A.T."/>
            <person name="Parra Z.E."/>
            <person name="Pollock D.D."/>
            <person name="Ray D.A."/>
            <person name="Schein J.E."/>
            <person name="Speed T.P."/>
            <person name="Thompson K."/>
            <person name="VandeBerg J.L."/>
            <person name="Wade C.M."/>
            <person name="Walker J.A."/>
            <person name="Waters P.D."/>
            <person name="Webber C."/>
            <person name="Weidman J.R."/>
            <person name="Xie X."/>
            <person name="Zody M.C."/>
            <person name="Baldwin J."/>
            <person name="Abdouelleil A."/>
            <person name="Abdulkadir J."/>
            <person name="Abebe A."/>
            <person name="Abera B."/>
            <person name="Abreu J."/>
            <person name="Acer S.C."/>
            <person name="Aftuck L."/>
            <person name="Alexander A."/>
            <person name="An P."/>
            <person name="Anderson E."/>
            <person name="Anderson S."/>
            <person name="Arachi H."/>
            <person name="Azer M."/>
            <person name="Bachantsang P."/>
            <person name="Barry A."/>
            <person name="Bayul T."/>
            <person name="Berlin A."/>
            <person name="Bessette D."/>
            <person name="Bloom T."/>
            <person name="Bloom T."/>
            <person name="Boguslavskiy L."/>
            <person name="Bonnet C."/>
            <person name="Boukhgalter B."/>
            <person name="Bourzgui I."/>
            <person name="Brown A."/>
            <person name="Cahill P."/>
            <person name="Channer S."/>
            <person name="Cheshatsang Y."/>
            <person name="Chuda L."/>
            <person name="Citroen M."/>
            <person name="Collymore A."/>
            <person name="Cooke P."/>
            <person name="Costello M."/>
            <person name="D'Aco K."/>
            <person name="Daza R."/>
            <person name="De Haan G."/>
            <person name="DeGray S."/>
            <person name="DeMaso C."/>
            <person name="Dhargay N."/>
            <person name="Dooley K."/>
            <person name="Dooley E."/>
            <person name="Doricent M."/>
            <person name="Dorje P."/>
            <person name="Dorjee K."/>
            <person name="Dupes A."/>
            <person name="Elong R."/>
            <person name="Falk J."/>
            <person name="Farina A."/>
            <person name="Faro S."/>
            <person name="Ferguson D."/>
            <person name="Fisher S."/>
            <person name="Foley C.D."/>
            <person name="Franke A."/>
            <person name="Friedrich D."/>
            <person name="Gadbois L."/>
            <person name="Gearin G."/>
            <person name="Gearin C.R."/>
            <person name="Giannoukos G."/>
            <person name="Goode T."/>
            <person name="Graham J."/>
            <person name="Grandbois E."/>
            <person name="Grewal S."/>
            <person name="Gyaltsen K."/>
            <person name="Hafez N."/>
            <person name="Hagos B."/>
            <person name="Hall J."/>
            <person name="Henson C."/>
            <person name="Hollinger A."/>
            <person name="Honan T."/>
            <person name="Huard M.D."/>
            <person name="Hughes L."/>
            <person name="Hurhula B."/>
            <person name="Husby M.E."/>
            <person name="Kamat A."/>
            <person name="Kanga B."/>
            <person name="Kashin S."/>
            <person name="Khazanovich D."/>
            <person name="Kisner P."/>
            <person name="Lance K."/>
            <person name="Lara M."/>
            <person name="Lee W."/>
            <person name="Lennon N."/>
            <person name="Letendre F."/>
            <person name="LeVine R."/>
            <person name="Lipovsky A."/>
            <person name="Liu X."/>
            <person name="Liu J."/>
            <person name="Liu S."/>
            <person name="Lokyitsang T."/>
            <person name="Lokyitsang Y."/>
            <person name="Lubonja R."/>
            <person name="Lui A."/>
            <person name="MacDonald P."/>
            <person name="Magnisalis V."/>
            <person name="Maru K."/>
            <person name="Matthews C."/>
            <person name="McCusker W."/>
            <person name="McDonough S."/>
            <person name="Mehta T."/>
            <person name="Meldrim J."/>
            <person name="Meneus L."/>
            <person name="Mihai O."/>
            <person name="Mihalev A."/>
            <person name="Mihova T."/>
            <person name="Mittelman R."/>
            <person name="Mlenga V."/>
            <person name="Montmayeur A."/>
            <person name="Mulrain L."/>
            <person name="Navidi A."/>
            <person name="Naylor J."/>
            <person name="Negash T."/>
            <person name="Nguyen T."/>
            <person name="Nguyen N."/>
            <person name="Nicol R."/>
            <person name="Norbu C."/>
            <person name="Norbu N."/>
            <person name="Novod N."/>
            <person name="O'Neill B."/>
            <person name="Osman S."/>
            <person name="Markiewicz E."/>
            <person name="Oyono O.L."/>
            <person name="Patti C."/>
            <person name="Phunkhang P."/>
            <person name="Pierre F."/>
            <person name="Priest M."/>
            <person name="Raghuraman S."/>
            <person name="Rege F."/>
            <person name="Reyes R."/>
            <person name="Rise C."/>
            <person name="Rogov P."/>
            <person name="Ross K."/>
            <person name="Ryan E."/>
            <person name="Settipalli S."/>
            <person name="Shea T."/>
            <person name="Sherpa N."/>
            <person name="Shi L."/>
            <person name="Shih D."/>
            <person name="Sparrow T."/>
            <person name="Spaulding J."/>
            <person name="Stalker J."/>
            <person name="Stange-Thomann N."/>
            <person name="Stavropoulos S."/>
            <person name="Stone C."/>
            <person name="Strader C."/>
            <person name="Tesfaye S."/>
            <person name="Thomson T."/>
            <person name="Thoulutsang Y."/>
            <person name="Thoulutsang D."/>
            <person name="Topham K."/>
            <person name="Topping I."/>
            <person name="Tsamla T."/>
            <person name="Vassiliev H."/>
            <person name="Vo A."/>
            <person name="Wangchuk T."/>
            <person name="Wangdi T."/>
            <person name="Weiand M."/>
            <person name="Wilkinson J."/>
            <person name="Wilson A."/>
            <person name="Yadav S."/>
            <person name="Young G."/>
            <person name="Yu Q."/>
            <person name="Zembek L."/>
            <person name="Zhong D."/>
            <person name="Zimmer A."/>
            <person name="Zwirko Z."/>
            <person name="Jaffe D.B."/>
            <person name="Alvarez P."/>
            <person name="Brockman W."/>
            <person name="Butler J."/>
            <person name="Chin C."/>
            <person name="Gnerre S."/>
            <person name="MacCallum I."/>
            <person name="Graves J.A."/>
            <person name="Ponting C.P."/>
            <person name="Breen M."/>
            <person name="Samollow P.B."/>
            <person name="Lander E.S."/>
            <person name="Lindblad-Toh K."/>
        </authorList>
    </citation>
    <scope>NUCLEOTIDE SEQUENCE [LARGE SCALE GENOMIC DNA]</scope>
</reference>
<proteinExistence type="inferred from homology"/>
<gene>
    <name evidence="10" type="primary">LOC100023092</name>
</gene>
<evidence type="ECO:0000256" key="1">
    <source>
        <dbReference type="ARBA" id="ARBA00004167"/>
    </source>
</evidence>
<dbReference type="InterPro" id="IPR008388">
    <property type="entry name" value="Ac45_acc_su"/>
</dbReference>
<reference evidence="10" key="2">
    <citation type="submission" date="2025-08" db="UniProtKB">
        <authorList>
            <consortium name="Ensembl"/>
        </authorList>
    </citation>
    <scope>IDENTIFICATION</scope>
</reference>
<dbReference type="Bgee" id="ENSMODG00000046887">
    <property type="expression patterns" value="Expressed in testis and 10 other cell types or tissues"/>
</dbReference>
<dbReference type="OrthoDB" id="9985059at2759"/>
<keyword evidence="11" id="KW-1185">Reference proteome</keyword>
<evidence type="ECO:0000313" key="11">
    <source>
        <dbReference type="Proteomes" id="UP000002280"/>
    </source>
</evidence>
<dbReference type="OMA" id="ENTHEGH"/>
<keyword evidence="5 6" id="KW-0472">Membrane</keyword>
<evidence type="ECO:0000259" key="9">
    <source>
        <dbReference type="Pfam" id="PF20520"/>
    </source>
</evidence>
<evidence type="ECO:0000259" key="8">
    <source>
        <dbReference type="Pfam" id="PF05827"/>
    </source>
</evidence>
<dbReference type="Proteomes" id="UP000002280">
    <property type="component" value="Chromosome 8"/>
</dbReference>
<reference evidence="10" key="3">
    <citation type="submission" date="2025-09" db="UniProtKB">
        <authorList>
            <consortium name="Ensembl"/>
        </authorList>
    </citation>
    <scope>IDENTIFICATION</scope>
</reference>
<dbReference type="PANTHER" id="PTHR12471:SF2">
    <property type="entry name" value="V-TYPE PROTON ATPASE SUBUNIT S1"/>
    <property type="match status" value="1"/>
</dbReference>
<evidence type="ECO:0000256" key="6">
    <source>
        <dbReference type="SAM" id="Phobius"/>
    </source>
</evidence>
<evidence type="ECO:0000256" key="7">
    <source>
        <dbReference type="SAM" id="SignalP"/>
    </source>
</evidence>
<comment type="similarity">
    <text evidence="2">Belongs to the vacuolar ATPase subunit S1 family.</text>
</comment>
<dbReference type="InterPro" id="IPR046756">
    <property type="entry name" value="VAS1/VOA1_TM"/>
</dbReference>
<keyword evidence="7" id="KW-0732">Signal</keyword>
<name>A0A5F8GW31_MONDO</name>
<dbReference type="Pfam" id="PF05827">
    <property type="entry name" value="VAS1_LD"/>
    <property type="match status" value="1"/>
</dbReference>
<dbReference type="GeneID" id="100023092"/>
<dbReference type="InParanoid" id="A0A5F8GW31"/>
<keyword evidence="3 6" id="KW-0812">Transmembrane</keyword>
<dbReference type="GeneTree" id="ENSGT00940000156650"/>
<evidence type="ECO:0000256" key="5">
    <source>
        <dbReference type="ARBA" id="ARBA00023136"/>
    </source>
</evidence>
<dbReference type="InterPro" id="IPR046755">
    <property type="entry name" value="VAS1_LD"/>
</dbReference>
<dbReference type="RefSeq" id="XP_056656645.1">
    <property type="nucleotide sequence ID" value="XM_056800667.1"/>
</dbReference>
<evidence type="ECO:0000313" key="10">
    <source>
        <dbReference type="Ensembl" id="ENSMODP00000051863.1"/>
    </source>
</evidence>
<feature type="domain" description="V-type proton ATPase subunit S1 luminal" evidence="8">
    <location>
        <begin position="262"/>
        <end position="400"/>
    </location>
</feature>
<evidence type="ECO:0008006" key="12">
    <source>
        <dbReference type="Google" id="ProtNLM"/>
    </source>
</evidence>
<protein>
    <recommendedName>
        <fullName evidence="12">ATPase H+ transporting accessory protein 1</fullName>
    </recommendedName>
</protein>
<dbReference type="GO" id="GO:0001671">
    <property type="term" value="F:ATPase activator activity"/>
    <property type="evidence" value="ECO:0000318"/>
    <property type="project" value="GO_Central"/>
</dbReference>
<feature type="signal peptide" evidence="7">
    <location>
        <begin position="1"/>
        <end position="41"/>
    </location>
</feature>
<dbReference type="PANTHER" id="PTHR12471">
    <property type="entry name" value="VACUOLAR ATP SYNTHASE SUBUNIT S1"/>
    <property type="match status" value="1"/>
</dbReference>